<gene>
    <name evidence="1" type="ORF">DPMN_009597</name>
</gene>
<dbReference type="AlphaFoldDB" id="A0A9D4S0Q8"/>
<reference evidence="1" key="2">
    <citation type="submission" date="2020-11" db="EMBL/GenBank/DDBJ databases">
        <authorList>
            <person name="McCartney M.A."/>
            <person name="Auch B."/>
            <person name="Kono T."/>
            <person name="Mallez S."/>
            <person name="Becker A."/>
            <person name="Gohl D.M."/>
            <person name="Silverstein K.A.T."/>
            <person name="Koren S."/>
            <person name="Bechman K.B."/>
            <person name="Herman A."/>
            <person name="Abrahante J.E."/>
            <person name="Garbe J."/>
        </authorList>
    </citation>
    <scope>NUCLEOTIDE SEQUENCE</scope>
    <source>
        <strain evidence="1">Duluth1</strain>
        <tissue evidence="1">Whole animal</tissue>
    </source>
</reference>
<dbReference type="EMBL" id="JAIWYP010000001">
    <property type="protein sequence ID" value="KAH3885602.1"/>
    <property type="molecule type" value="Genomic_DNA"/>
</dbReference>
<sequence>MTSEARINKTTEVVLVKRVSYTTFIANVFHKLCDKLKVDISNFYRKELEFFIKTFEC</sequence>
<proteinExistence type="predicted"/>
<reference evidence="1" key="1">
    <citation type="journal article" date="2019" name="bioRxiv">
        <title>The Genome of the Zebra Mussel, Dreissena polymorpha: A Resource for Invasive Species Research.</title>
        <authorList>
            <person name="McCartney M.A."/>
            <person name="Auch B."/>
            <person name="Kono T."/>
            <person name="Mallez S."/>
            <person name="Zhang Y."/>
            <person name="Obille A."/>
            <person name="Becker A."/>
            <person name="Abrahante J.E."/>
            <person name="Garbe J."/>
            <person name="Badalamenti J.P."/>
            <person name="Herman A."/>
            <person name="Mangelson H."/>
            <person name="Liachko I."/>
            <person name="Sullivan S."/>
            <person name="Sone E.D."/>
            <person name="Koren S."/>
            <person name="Silverstein K.A.T."/>
            <person name="Beckman K.B."/>
            <person name="Gohl D.M."/>
        </authorList>
    </citation>
    <scope>NUCLEOTIDE SEQUENCE</scope>
    <source>
        <strain evidence="1">Duluth1</strain>
        <tissue evidence="1">Whole animal</tissue>
    </source>
</reference>
<keyword evidence="2" id="KW-1185">Reference proteome</keyword>
<comment type="caution">
    <text evidence="1">The sequence shown here is derived from an EMBL/GenBank/DDBJ whole genome shotgun (WGS) entry which is preliminary data.</text>
</comment>
<evidence type="ECO:0000313" key="2">
    <source>
        <dbReference type="Proteomes" id="UP000828390"/>
    </source>
</evidence>
<dbReference type="Proteomes" id="UP000828390">
    <property type="component" value="Unassembled WGS sequence"/>
</dbReference>
<accession>A0A9D4S0Q8</accession>
<name>A0A9D4S0Q8_DREPO</name>
<protein>
    <submittedName>
        <fullName evidence="1">Uncharacterized protein</fullName>
    </submittedName>
</protein>
<organism evidence="1 2">
    <name type="scientific">Dreissena polymorpha</name>
    <name type="common">Zebra mussel</name>
    <name type="synonym">Mytilus polymorpha</name>
    <dbReference type="NCBI Taxonomy" id="45954"/>
    <lineage>
        <taxon>Eukaryota</taxon>
        <taxon>Metazoa</taxon>
        <taxon>Spiralia</taxon>
        <taxon>Lophotrochozoa</taxon>
        <taxon>Mollusca</taxon>
        <taxon>Bivalvia</taxon>
        <taxon>Autobranchia</taxon>
        <taxon>Heteroconchia</taxon>
        <taxon>Euheterodonta</taxon>
        <taxon>Imparidentia</taxon>
        <taxon>Neoheterodontei</taxon>
        <taxon>Myida</taxon>
        <taxon>Dreissenoidea</taxon>
        <taxon>Dreissenidae</taxon>
        <taxon>Dreissena</taxon>
    </lineage>
</organism>
<evidence type="ECO:0000313" key="1">
    <source>
        <dbReference type="EMBL" id="KAH3885602.1"/>
    </source>
</evidence>